<proteinExistence type="predicted"/>
<gene>
    <name evidence="1" type="ORF">CLOLEP_02729</name>
</gene>
<organism evidence="1 2">
    <name type="scientific">[Clostridium] leptum DSM 753</name>
    <dbReference type="NCBI Taxonomy" id="428125"/>
    <lineage>
        <taxon>Bacteria</taxon>
        <taxon>Bacillati</taxon>
        <taxon>Bacillota</taxon>
        <taxon>Clostridia</taxon>
        <taxon>Eubacteriales</taxon>
        <taxon>Oscillospiraceae</taxon>
        <taxon>Oscillospiraceae incertae sedis</taxon>
    </lineage>
</organism>
<dbReference type="HOGENOM" id="CLU_2681190_0_0_9"/>
<evidence type="ECO:0000313" key="1">
    <source>
        <dbReference type="EMBL" id="EDO61116.1"/>
    </source>
</evidence>
<dbReference type="AlphaFoldDB" id="A7VVW6"/>
<evidence type="ECO:0000313" key="2">
    <source>
        <dbReference type="Proteomes" id="UP000003490"/>
    </source>
</evidence>
<comment type="caution">
    <text evidence="1">The sequence shown here is derived from an EMBL/GenBank/DDBJ whole genome shotgun (WGS) entry which is preliminary data.</text>
</comment>
<name>A7VVW6_9FIRM</name>
<reference evidence="1 2" key="2">
    <citation type="submission" date="2007-08" db="EMBL/GenBank/DDBJ databases">
        <authorList>
            <person name="Fulton L."/>
            <person name="Clifton S."/>
            <person name="Fulton B."/>
            <person name="Xu J."/>
            <person name="Minx P."/>
            <person name="Pepin K.H."/>
            <person name="Johnson M."/>
            <person name="Thiruvilangam P."/>
            <person name="Bhonagiri V."/>
            <person name="Nash W.E."/>
            <person name="Wang C."/>
            <person name="Mardis E.R."/>
            <person name="Wilson R.K."/>
        </authorList>
    </citation>
    <scope>NUCLEOTIDE SEQUENCE [LARGE SCALE GENOMIC DNA]</scope>
    <source>
        <strain evidence="1 2">DSM 753</strain>
    </source>
</reference>
<accession>A7VVW6</accession>
<dbReference type="EMBL" id="ABCB02000019">
    <property type="protein sequence ID" value="EDO61116.1"/>
    <property type="molecule type" value="Genomic_DNA"/>
</dbReference>
<reference evidence="1 2" key="1">
    <citation type="submission" date="2007-08" db="EMBL/GenBank/DDBJ databases">
        <title>Draft genome sequence of Clostridium leptum (DSM 753).</title>
        <authorList>
            <person name="Sudarsanam P."/>
            <person name="Ley R."/>
            <person name="Guruge J."/>
            <person name="Turnbaugh P.J."/>
            <person name="Mahowald M."/>
            <person name="Liep D."/>
            <person name="Gordon J."/>
        </authorList>
    </citation>
    <scope>NUCLEOTIDE SEQUENCE [LARGE SCALE GENOMIC DNA]</scope>
    <source>
        <strain evidence="1 2">DSM 753</strain>
    </source>
</reference>
<dbReference type="Proteomes" id="UP000003490">
    <property type="component" value="Unassembled WGS sequence"/>
</dbReference>
<sequence>MTTAVNKLFQMFHYQARTFIRTANGHGRTAERPAFSPACTLFLTYMLLYGKSRFLPISKGNLYTKSIFYLSKYK</sequence>
<protein>
    <submittedName>
        <fullName evidence="1">Uncharacterized protein</fullName>
    </submittedName>
</protein>